<keyword evidence="2" id="KW-0732">Signal</keyword>
<proteinExistence type="predicted"/>
<evidence type="ECO:0008006" key="5">
    <source>
        <dbReference type="Google" id="ProtNLM"/>
    </source>
</evidence>
<evidence type="ECO:0000256" key="1">
    <source>
        <dbReference type="SAM" id="MobiDB-lite"/>
    </source>
</evidence>
<evidence type="ECO:0000256" key="2">
    <source>
        <dbReference type="SAM" id="SignalP"/>
    </source>
</evidence>
<reference evidence="3 4" key="1">
    <citation type="submission" date="2022-03" db="EMBL/GenBank/DDBJ databases">
        <authorList>
            <person name="Koch H."/>
        </authorList>
    </citation>
    <scope>NUCLEOTIDE SEQUENCE [LARGE SCALE GENOMIC DNA]</scope>
    <source>
        <strain evidence="3 4">G1</strain>
    </source>
</reference>
<keyword evidence="4" id="KW-1185">Reference proteome</keyword>
<dbReference type="Proteomes" id="UP001295463">
    <property type="component" value="Chromosome"/>
</dbReference>
<protein>
    <recommendedName>
        <fullName evidence="5">Lipoprotein</fullName>
    </recommendedName>
</protein>
<evidence type="ECO:0000313" key="3">
    <source>
        <dbReference type="EMBL" id="CAH2030146.1"/>
    </source>
</evidence>
<feature type="compositionally biased region" description="Pro residues" evidence="1">
    <location>
        <begin position="268"/>
        <end position="284"/>
    </location>
</feature>
<dbReference type="PROSITE" id="PS51257">
    <property type="entry name" value="PROKAR_LIPOPROTEIN"/>
    <property type="match status" value="1"/>
</dbReference>
<evidence type="ECO:0000313" key="4">
    <source>
        <dbReference type="Proteomes" id="UP001295463"/>
    </source>
</evidence>
<dbReference type="EMBL" id="OW150024">
    <property type="protein sequence ID" value="CAH2030146.1"/>
    <property type="molecule type" value="Genomic_DNA"/>
</dbReference>
<name>A0ABM9D4G2_9BACT</name>
<feature type="chain" id="PRO_5045122062" description="Lipoprotein" evidence="2">
    <location>
        <begin position="20"/>
        <end position="296"/>
    </location>
</feature>
<gene>
    <name evidence="3" type="ORF">GEAMG1_0324</name>
</gene>
<organism evidence="3 4">
    <name type="scientific">Trichlorobacter ammonificans</name>
    <dbReference type="NCBI Taxonomy" id="2916410"/>
    <lineage>
        <taxon>Bacteria</taxon>
        <taxon>Pseudomonadati</taxon>
        <taxon>Thermodesulfobacteriota</taxon>
        <taxon>Desulfuromonadia</taxon>
        <taxon>Geobacterales</taxon>
        <taxon>Geobacteraceae</taxon>
        <taxon>Trichlorobacter</taxon>
    </lineage>
</organism>
<accession>A0ABM9D4G2</accession>
<feature type="region of interest" description="Disordered" evidence="1">
    <location>
        <begin position="263"/>
        <end position="296"/>
    </location>
</feature>
<feature type="signal peptide" evidence="2">
    <location>
        <begin position="1"/>
        <end position="19"/>
    </location>
</feature>
<dbReference type="RefSeq" id="WP_305731104.1">
    <property type="nucleotide sequence ID" value="NZ_OW150024.1"/>
</dbReference>
<sequence length="296" mass="33550">MKRISLILCLMLLPFAAGCAQNHFNLPKEEMVERVKVLGVAPIIVDADSDIRFPQKEELLTLLAANNRVHERHLVRLLKNTDSFYAVTMIDDDPKALFANLLQRRERRDDAAIQYNKYFWKEEALQAYLRKNSLDALLLVVISGITRPEKIYAATMLDSLESSYNYLIMTAQIVDSRGVILWEYPNFRRKVLSFNPLLNLQYPDFEEAKANLSGTIQVKFKTMDGVRRALDKRRVDLLRRETGDADLYLSQFEEMVSLISLDRTTRPAAPPAPAPAVAPPPAQPGAPAAPLKEPGR</sequence>